<name>A0ABP5LI69_9ACTN</name>
<dbReference type="InterPro" id="IPR003439">
    <property type="entry name" value="ABC_transporter-like_ATP-bd"/>
</dbReference>
<dbReference type="RefSeq" id="WP_344466674.1">
    <property type="nucleotide sequence ID" value="NZ_BAAANT010000022.1"/>
</dbReference>
<evidence type="ECO:0000313" key="6">
    <source>
        <dbReference type="Proteomes" id="UP001422759"/>
    </source>
</evidence>
<feature type="region of interest" description="Disordered" evidence="3">
    <location>
        <begin position="325"/>
        <end position="386"/>
    </location>
</feature>
<dbReference type="PANTHER" id="PTHR43335:SF4">
    <property type="entry name" value="ABC TRANSPORTER, ATP-BINDING PROTEIN"/>
    <property type="match status" value="1"/>
</dbReference>
<evidence type="ECO:0000256" key="2">
    <source>
        <dbReference type="ARBA" id="ARBA00022448"/>
    </source>
</evidence>
<evidence type="ECO:0000256" key="3">
    <source>
        <dbReference type="SAM" id="MobiDB-lite"/>
    </source>
</evidence>
<dbReference type="Gene3D" id="3.40.50.300">
    <property type="entry name" value="P-loop containing nucleotide triphosphate hydrolases"/>
    <property type="match status" value="1"/>
</dbReference>
<sequence>MIQITGLTKIYRRGRPPALLDLAFDTRPGMVTALLGAEGAGKTTALRLMVELERGQGVTLFDGRTYRRLRRPEREVGVLLPGGRSSAGHPGRRARSHLRMLAGAVGVPARRADELLEQTRLATVAGHRLRSFSPGMHRRLALAAALLGSPGALLLDCPTEDLSPRNTEWFHSFLRSFAASGGTVLVTTRAPQEASDLADRVVTLDRGRMLADQPVTDFRRTRLHPEVAVRGPQMARLADLLTDQGARVRRDGGAGIAVSGVGRTEIGELAYRHGILLHELADRVVEQPVPHPALPAASGRSGHVRLRTGRAERDQVHGDHIHGDHVHGDHVHGDHVHADRGADRGADHVRTEPEQSLPGQVEPHQGLPDHRLPDQSLPEYLSPGHLPSDQVLLDQVLPEQALPEQVFTARTLRAVGLTAPHPAPQSVQPDHRSE</sequence>
<comment type="similarity">
    <text evidence="1">Belongs to the ABC transporter superfamily.</text>
</comment>
<keyword evidence="6" id="KW-1185">Reference proteome</keyword>
<keyword evidence="2" id="KW-0813">Transport</keyword>
<dbReference type="Pfam" id="PF00005">
    <property type="entry name" value="ABC_tran"/>
    <property type="match status" value="1"/>
</dbReference>
<protein>
    <recommendedName>
        <fullName evidence="4">ABC transporter domain-containing protein</fullName>
    </recommendedName>
</protein>
<dbReference type="Proteomes" id="UP001422759">
    <property type="component" value="Unassembled WGS sequence"/>
</dbReference>
<dbReference type="PROSITE" id="PS50893">
    <property type="entry name" value="ABC_TRANSPORTER_2"/>
    <property type="match status" value="1"/>
</dbReference>
<evidence type="ECO:0000313" key="5">
    <source>
        <dbReference type="EMBL" id="GAA2147640.1"/>
    </source>
</evidence>
<dbReference type="InterPro" id="IPR027417">
    <property type="entry name" value="P-loop_NTPase"/>
</dbReference>
<feature type="compositionally biased region" description="Basic and acidic residues" evidence="3">
    <location>
        <begin position="325"/>
        <end position="353"/>
    </location>
</feature>
<evidence type="ECO:0000259" key="4">
    <source>
        <dbReference type="PROSITE" id="PS50893"/>
    </source>
</evidence>
<gene>
    <name evidence="5" type="ORF">GCM10009760_38720</name>
</gene>
<reference evidence="6" key="1">
    <citation type="journal article" date="2019" name="Int. J. Syst. Evol. Microbiol.">
        <title>The Global Catalogue of Microorganisms (GCM) 10K type strain sequencing project: providing services to taxonomists for standard genome sequencing and annotation.</title>
        <authorList>
            <consortium name="The Broad Institute Genomics Platform"/>
            <consortium name="The Broad Institute Genome Sequencing Center for Infectious Disease"/>
            <person name="Wu L."/>
            <person name="Ma J."/>
        </authorList>
    </citation>
    <scope>NUCLEOTIDE SEQUENCE [LARGE SCALE GENOMIC DNA]</scope>
    <source>
        <strain evidence="6">JCM 14560</strain>
    </source>
</reference>
<dbReference type="EMBL" id="BAAANT010000022">
    <property type="protein sequence ID" value="GAA2147640.1"/>
    <property type="molecule type" value="Genomic_DNA"/>
</dbReference>
<proteinExistence type="inferred from homology"/>
<evidence type="ECO:0000256" key="1">
    <source>
        <dbReference type="ARBA" id="ARBA00005417"/>
    </source>
</evidence>
<comment type="caution">
    <text evidence="5">The sequence shown here is derived from an EMBL/GenBank/DDBJ whole genome shotgun (WGS) entry which is preliminary data.</text>
</comment>
<dbReference type="PANTHER" id="PTHR43335">
    <property type="entry name" value="ABC TRANSPORTER, ATP-BINDING PROTEIN"/>
    <property type="match status" value="1"/>
</dbReference>
<dbReference type="SUPFAM" id="SSF52540">
    <property type="entry name" value="P-loop containing nucleoside triphosphate hydrolases"/>
    <property type="match status" value="1"/>
</dbReference>
<accession>A0ABP5LI69</accession>
<organism evidence="5 6">
    <name type="scientific">Kitasatospora kazusensis</name>
    <dbReference type="NCBI Taxonomy" id="407974"/>
    <lineage>
        <taxon>Bacteria</taxon>
        <taxon>Bacillati</taxon>
        <taxon>Actinomycetota</taxon>
        <taxon>Actinomycetes</taxon>
        <taxon>Kitasatosporales</taxon>
        <taxon>Streptomycetaceae</taxon>
        <taxon>Kitasatospora</taxon>
    </lineage>
</organism>
<feature type="domain" description="ABC transporter" evidence="4">
    <location>
        <begin position="2"/>
        <end position="231"/>
    </location>
</feature>